<name>A0A194V5C6_CYTMA</name>
<dbReference type="EMBL" id="KN714725">
    <property type="protein sequence ID" value="KUI59119.1"/>
    <property type="molecule type" value="Genomic_DNA"/>
</dbReference>
<evidence type="ECO:0000256" key="1">
    <source>
        <dbReference type="SAM" id="Phobius"/>
    </source>
</evidence>
<protein>
    <submittedName>
        <fullName evidence="2">Uncharacterized protein</fullName>
    </submittedName>
</protein>
<keyword evidence="1" id="KW-1133">Transmembrane helix</keyword>
<keyword evidence="3" id="KW-1185">Reference proteome</keyword>
<evidence type="ECO:0000313" key="2">
    <source>
        <dbReference type="EMBL" id="KUI59119.1"/>
    </source>
</evidence>
<evidence type="ECO:0000313" key="3">
    <source>
        <dbReference type="Proteomes" id="UP000078576"/>
    </source>
</evidence>
<dbReference type="AlphaFoldDB" id="A0A194V5C6"/>
<keyword evidence="1" id="KW-0812">Transmembrane</keyword>
<organism evidence="2 3">
    <name type="scientific">Cytospora mali</name>
    <name type="common">Apple Valsa canker fungus</name>
    <name type="synonym">Valsa mali</name>
    <dbReference type="NCBI Taxonomy" id="578113"/>
    <lineage>
        <taxon>Eukaryota</taxon>
        <taxon>Fungi</taxon>
        <taxon>Dikarya</taxon>
        <taxon>Ascomycota</taxon>
        <taxon>Pezizomycotina</taxon>
        <taxon>Sordariomycetes</taxon>
        <taxon>Sordariomycetidae</taxon>
        <taxon>Diaporthales</taxon>
        <taxon>Cytosporaceae</taxon>
        <taxon>Cytospora</taxon>
    </lineage>
</organism>
<feature type="transmembrane region" description="Helical" evidence="1">
    <location>
        <begin position="244"/>
        <end position="266"/>
    </location>
</feature>
<accession>A0A194V5C6</accession>
<reference evidence="3" key="1">
    <citation type="submission" date="2014-12" db="EMBL/GenBank/DDBJ databases">
        <title>Genome Sequence of Valsa Canker Pathogens Uncovers a Specific Adaption of Colonization on Woody Bark.</title>
        <authorList>
            <person name="Yin Z."/>
            <person name="Liu H."/>
            <person name="Gao X."/>
            <person name="Li Z."/>
            <person name="Song N."/>
            <person name="Ke X."/>
            <person name="Dai Q."/>
            <person name="Wu Y."/>
            <person name="Sun Y."/>
            <person name="Xu J.-R."/>
            <person name="Kang Z.K."/>
            <person name="Wang L."/>
            <person name="Huang L."/>
        </authorList>
    </citation>
    <scope>NUCLEOTIDE SEQUENCE [LARGE SCALE GENOMIC DNA]</scope>
    <source>
        <strain evidence="3">SXYL134</strain>
    </source>
</reference>
<proteinExistence type="predicted"/>
<keyword evidence="1" id="KW-0472">Membrane</keyword>
<sequence>MLNALIPFSRRILFSPGSTSRSPMYTSLRRLSRFSSPSHPKYSSLSSVARPVRNATGMPCTLPDPDVSGVLISACASTQITATSRFSLSRTARAVPPTVPIAMLWSPPSAALARVAVDLVGDAPRHGRHGLGVLHAPVGRVLAWGGHEVCVEVDCVVAVQAVAEFVAELGEEAGLDQGGGGGVDAWFALLGYRIVSQAGLFALEADGDNAQILRVAQELALDHACVLVLVLVVMAIGTCLGQTGLALLVVVVGAAVASGGAVLEGWSDHDDGNQKIEQED</sequence>
<feature type="transmembrane region" description="Helical" evidence="1">
    <location>
        <begin position="219"/>
        <end position="238"/>
    </location>
</feature>
<dbReference type="Proteomes" id="UP000078576">
    <property type="component" value="Unassembled WGS sequence"/>
</dbReference>
<gene>
    <name evidence="2" type="ORF">VP1G_11048</name>
</gene>